<sequence>MNKSSSLIKQLKLNFEPQYQNKEPKYSDPEKPVTEQLSAAVFTENGKYLWLAADEEIAIERLEKIDDKTYGNHQRFALQDLLDDFDPKQKEVDIEGLDYDGQYLWLIGSHSSKRKKAKENPISGKQLTVALDGNRYLLARIPIKDGKLIKSTESEHSAVLKREPNSNELLTVLAQDPYLGEIIRSNLPGKDNGFDIEGFVIKNNKILIGLRGPVLRGIAILIEIELEEAQQGILTLKTIGTDEKGYKLHFIDLNGLGIRELCMNENNLLILAGPTMSLDASMRLFQLNDPFSLQENSLTEAQDNLLKILFEIPHGFQNDRAEGITLYTDENERKSILVVYDTPNKQRLDNNEFTVLSDIFQLP</sequence>
<proteinExistence type="predicted"/>
<reference evidence="2 3" key="2">
    <citation type="submission" date="2018-03" db="EMBL/GenBank/DDBJ databases">
        <authorList>
            <person name="Keele B.F."/>
        </authorList>
    </citation>
    <scope>NUCLEOTIDE SEQUENCE [LARGE SCALE GENOMIC DNA]</scope>
    <source>
        <strain evidence="2 3">CCALA 016</strain>
    </source>
</reference>
<dbReference type="InterPro" id="IPR022060">
    <property type="entry name" value="DUF3616"/>
</dbReference>
<dbReference type="OrthoDB" id="423529at2"/>
<keyword evidence="3" id="KW-1185">Reference proteome</keyword>
<evidence type="ECO:0000259" key="1">
    <source>
        <dbReference type="Pfam" id="PF12275"/>
    </source>
</evidence>
<dbReference type="Pfam" id="PF12275">
    <property type="entry name" value="DUF3616"/>
    <property type="match status" value="1"/>
</dbReference>
<dbReference type="AlphaFoldDB" id="A0A2T1M1F3"/>
<gene>
    <name evidence="2" type="ORF">C7H19_05940</name>
</gene>
<name>A0A2T1M1F3_9CHRO</name>
<accession>A0A2T1M1F3</accession>
<comment type="caution">
    <text evidence="2">The sequence shown here is derived from an EMBL/GenBank/DDBJ whole genome shotgun (WGS) entry which is preliminary data.</text>
</comment>
<dbReference type="Proteomes" id="UP000239001">
    <property type="component" value="Unassembled WGS sequence"/>
</dbReference>
<evidence type="ECO:0000313" key="2">
    <source>
        <dbReference type="EMBL" id="PSF38523.1"/>
    </source>
</evidence>
<reference evidence="2 3" key="1">
    <citation type="submission" date="2018-03" db="EMBL/GenBank/DDBJ databases">
        <title>The ancient ancestry and fast evolution of plastids.</title>
        <authorList>
            <person name="Moore K.R."/>
            <person name="Magnabosco C."/>
            <person name="Momper L."/>
            <person name="Gold D.A."/>
            <person name="Bosak T."/>
            <person name="Fournier G.P."/>
        </authorList>
    </citation>
    <scope>NUCLEOTIDE SEQUENCE [LARGE SCALE GENOMIC DNA]</scope>
    <source>
        <strain evidence="2 3">CCALA 016</strain>
    </source>
</reference>
<protein>
    <submittedName>
        <fullName evidence="2">DUF3616 domain-containing protein</fullName>
    </submittedName>
</protein>
<organism evidence="2 3">
    <name type="scientific">Aphanothece hegewaldii CCALA 016</name>
    <dbReference type="NCBI Taxonomy" id="2107694"/>
    <lineage>
        <taxon>Bacteria</taxon>
        <taxon>Bacillati</taxon>
        <taxon>Cyanobacteriota</taxon>
        <taxon>Cyanophyceae</taxon>
        <taxon>Oscillatoriophycideae</taxon>
        <taxon>Chroococcales</taxon>
        <taxon>Aphanothecaceae</taxon>
        <taxon>Aphanothece</taxon>
    </lineage>
</organism>
<feature type="domain" description="DUF3616" evidence="1">
    <location>
        <begin position="37"/>
        <end position="358"/>
    </location>
</feature>
<dbReference type="RefSeq" id="WP_106455965.1">
    <property type="nucleotide sequence ID" value="NZ_PXOH01000004.1"/>
</dbReference>
<evidence type="ECO:0000313" key="3">
    <source>
        <dbReference type="Proteomes" id="UP000239001"/>
    </source>
</evidence>
<dbReference type="EMBL" id="PXOH01000004">
    <property type="protein sequence ID" value="PSF38523.1"/>
    <property type="molecule type" value="Genomic_DNA"/>
</dbReference>